<reference evidence="1 2" key="1">
    <citation type="submission" date="2023-02" db="EMBL/GenBank/DDBJ databases">
        <title>Defining the Infant Male Urobiome and Moving Towards Mechanisms in Urobiome Research.</title>
        <authorList>
            <person name="Reasoner S."/>
            <person name="Flores V."/>
            <person name="Van Horn G."/>
            <person name="Morales G."/>
            <person name="Peard L."/>
            <person name="Abelson B."/>
            <person name="Manuel C."/>
            <person name="Lee J."/>
            <person name="Baker B."/>
            <person name="Williams T."/>
            <person name="Schmitz J."/>
            <person name="Clayton D."/>
            <person name="Hadjifrangiskou M."/>
        </authorList>
    </citation>
    <scope>NUCLEOTIDE SEQUENCE [LARGE SCALE GENOMIC DNA]</scope>
    <source>
        <strain evidence="1 2">AS1053</strain>
    </source>
</reference>
<dbReference type="Proteomes" id="UP001219297">
    <property type="component" value="Unassembled WGS sequence"/>
</dbReference>
<evidence type="ECO:0000313" key="1">
    <source>
        <dbReference type="EMBL" id="MDE1656851.1"/>
    </source>
</evidence>
<keyword evidence="2" id="KW-1185">Reference proteome</keyword>
<dbReference type="RefSeq" id="WP_274735837.1">
    <property type="nucleotide sequence ID" value="NZ_CAMXYX010000015.1"/>
</dbReference>
<evidence type="ECO:0000313" key="2">
    <source>
        <dbReference type="Proteomes" id="UP001219297"/>
    </source>
</evidence>
<comment type="caution">
    <text evidence="1">The sequence shown here is derived from an EMBL/GenBank/DDBJ whole genome shotgun (WGS) entry which is preliminary data.</text>
</comment>
<proteinExistence type="predicted"/>
<sequence>MVENRDHPGGSLEFQAERFADHLGKISSFLDENSSVSIESVVLSEAPGKRISGRIAFPHNLLVLFDYRVFLDPESGFLTVDQSTFSVIRGHEGKEPLVRWDYIRSPRSTIPCAHIQIHSHGDEWMHALLLSGHHSRRARRRIKNAARTPRIANVHFPVGGRRFRPCLEEVLLFVIDEFGAACAPQARDALYRGIREWEKIQLRVAVRHDRAVALEALET</sequence>
<accession>A0ABT5V9G9</accession>
<organism evidence="1 2">
    <name type="scientific">Actinotignum sanguinis</name>
    <dbReference type="NCBI Taxonomy" id="1445614"/>
    <lineage>
        <taxon>Bacteria</taxon>
        <taxon>Bacillati</taxon>
        <taxon>Actinomycetota</taxon>
        <taxon>Actinomycetes</taxon>
        <taxon>Actinomycetales</taxon>
        <taxon>Actinomycetaceae</taxon>
        <taxon>Actinotignum</taxon>
    </lineage>
</organism>
<name>A0ABT5V9G9_9ACTO</name>
<gene>
    <name evidence="1" type="ORF">PWJ81_07180</name>
</gene>
<dbReference type="EMBL" id="JARBHI010000017">
    <property type="protein sequence ID" value="MDE1656851.1"/>
    <property type="molecule type" value="Genomic_DNA"/>
</dbReference>
<protein>
    <submittedName>
        <fullName evidence="1">Uncharacterized protein</fullName>
    </submittedName>
</protein>